<keyword evidence="1" id="KW-1185">Reference proteome</keyword>
<dbReference type="RefSeq" id="XP_010909751.2">
    <property type="nucleotide sequence ID" value="XM_010911449.2"/>
</dbReference>
<evidence type="ECO:0000313" key="1">
    <source>
        <dbReference type="Proteomes" id="UP000504607"/>
    </source>
</evidence>
<name>A0A6I9QHT9_ELAGV</name>
<gene>
    <name evidence="2" type="primary">LOC105035758</name>
</gene>
<dbReference type="AlphaFoldDB" id="A0A6I9QHT9"/>
<evidence type="ECO:0000313" key="2">
    <source>
        <dbReference type="RefSeq" id="XP_010909751.2"/>
    </source>
</evidence>
<dbReference type="InParanoid" id="A0A6I9QHT9"/>
<reference evidence="2" key="1">
    <citation type="submission" date="2025-08" db="UniProtKB">
        <authorList>
            <consortium name="RefSeq"/>
        </authorList>
    </citation>
    <scope>IDENTIFICATION</scope>
</reference>
<dbReference type="PANTHER" id="PTHR35123">
    <property type="entry name" value="OS07G0633900 PROTEIN-RELATED"/>
    <property type="match status" value="1"/>
</dbReference>
<sequence length="204" mass="23280">MTAAMCPEESRLENLRLFPTISMLYLALLTDSSMCSPTDIPYLFPFHAPYISTLISCDSYQTTVLEIYTATTPIPTPKQTVEPLYDMGFQGRIQGSSEGHYQRLQNEVEKAAVRPRRRWLRKVKGKVISFRASPSKRVKWMRLVVVPRRLAELYAEIVKTMRMDEVYPTIIFSCHWGLPVLSHPTIGCRKSAVSLHPETSLSRG</sequence>
<dbReference type="PANTHER" id="PTHR35123:SF3">
    <property type="entry name" value="TRANSMEMBRANE PROTEIN"/>
    <property type="match status" value="1"/>
</dbReference>
<accession>A0A6I9QHT9</accession>
<organism evidence="1 2">
    <name type="scientific">Elaeis guineensis var. tenera</name>
    <name type="common">Oil palm</name>
    <dbReference type="NCBI Taxonomy" id="51953"/>
    <lineage>
        <taxon>Eukaryota</taxon>
        <taxon>Viridiplantae</taxon>
        <taxon>Streptophyta</taxon>
        <taxon>Embryophyta</taxon>
        <taxon>Tracheophyta</taxon>
        <taxon>Spermatophyta</taxon>
        <taxon>Magnoliopsida</taxon>
        <taxon>Liliopsida</taxon>
        <taxon>Arecaceae</taxon>
        <taxon>Arecoideae</taxon>
        <taxon>Cocoseae</taxon>
        <taxon>Elaeidinae</taxon>
        <taxon>Elaeis</taxon>
    </lineage>
</organism>
<dbReference type="OrthoDB" id="586794at2759"/>
<protein>
    <submittedName>
        <fullName evidence="2">Uncharacterized protein LOC105035758</fullName>
    </submittedName>
</protein>
<proteinExistence type="predicted"/>
<dbReference type="Proteomes" id="UP000504607">
    <property type="component" value="Chromosome 2"/>
</dbReference>